<dbReference type="AlphaFoldDB" id="A0A4P9YNX4"/>
<accession>A0A4P9YNX4</accession>
<dbReference type="Proteomes" id="UP000281549">
    <property type="component" value="Unassembled WGS sequence"/>
</dbReference>
<evidence type="ECO:0000256" key="1">
    <source>
        <dbReference type="ARBA" id="ARBA00010058"/>
    </source>
</evidence>
<proteinExistence type="inferred from homology"/>
<feature type="region of interest" description="Disordered" evidence="3">
    <location>
        <begin position="21"/>
        <end position="170"/>
    </location>
</feature>
<keyword evidence="2" id="KW-0009">Actin-binding</keyword>
<comment type="similarity">
    <text evidence="1 2">Belongs to the profilin family.</text>
</comment>
<dbReference type="PANTHER" id="PTHR11604">
    <property type="entry name" value="PROFILIN"/>
    <property type="match status" value="1"/>
</dbReference>
<sequence length="311" mass="33604">MKVVLLFVLLYSFAVANSLNSTEEISSTEIPSTSTTNIDEPETTSVQGKRGKRGRNENSTISEPANVSTPTWNTEITSTQPVETETTVSEENNHSTSSTVEENEPTGTHVENITTTATSSSQHSTTRTINSSSSSSSNPTNPVSVSSNTSNAKVNVSGDSGNKVDTQNNDGLKKYMDSSAEKVLSSLNFIQDGLLSTQHVRNAAIIKRSDGLPKAKSAGFDIDLTDFDVVEYAFEHPKDIQDTGIRINDVVYTPVRLDSFSIYAKSVDKGGAIIARTDNYYIVSLYDNGMAPGIAVEATEKMAEYFRVKGK</sequence>
<feature type="chain" id="PRO_5020268181" description="Profilin" evidence="4">
    <location>
        <begin position="17"/>
        <end position="311"/>
    </location>
</feature>
<evidence type="ECO:0000256" key="2">
    <source>
        <dbReference type="RuleBase" id="RU003909"/>
    </source>
</evidence>
<feature type="signal peptide" evidence="4">
    <location>
        <begin position="1"/>
        <end position="16"/>
    </location>
</feature>
<dbReference type="InterPro" id="IPR005455">
    <property type="entry name" value="PFN_euk"/>
</dbReference>
<feature type="compositionally biased region" description="Low complexity" evidence="3">
    <location>
        <begin position="21"/>
        <end position="38"/>
    </location>
</feature>
<keyword evidence="4" id="KW-0732">Signal</keyword>
<dbReference type="Gene3D" id="3.30.450.30">
    <property type="entry name" value="Dynein light chain 2a, cytoplasmic"/>
    <property type="match status" value="1"/>
</dbReference>
<dbReference type="GO" id="GO:0003785">
    <property type="term" value="F:actin monomer binding"/>
    <property type="evidence" value="ECO:0007669"/>
    <property type="project" value="TreeGrafter"/>
</dbReference>
<evidence type="ECO:0000256" key="3">
    <source>
        <dbReference type="SAM" id="MobiDB-lite"/>
    </source>
</evidence>
<feature type="compositionally biased region" description="Polar residues" evidence="3">
    <location>
        <begin position="152"/>
        <end position="170"/>
    </location>
</feature>
<name>A0A4P9YNX4_ROZAC</name>
<dbReference type="InterPro" id="IPR036140">
    <property type="entry name" value="PFN_sf"/>
</dbReference>
<dbReference type="GO" id="GO:0005938">
    <property type="term" value="C:cell cortex"/>
    <property type="evidence" value="ECO:0007669"/>
    <property type="project" value="TreeGrafter"/>
</dbReference>
<dbReference type="PANTHER" id="PTHR11604:SF2">
    <property type="entry name" value="PROFILIN-4"/>
    <property type="match status" value="1"/>
</dbReference>
<feature type="compositionally biased region" description="Low complexity" evidence="3">
    <location>
        <begin position="114"/>
        <end position="151"/>
    </location>
</feature>
<evidence type="ECO:0000313" key="6">
    <source>
        <dbReference type="Proteomes" id="UP000281549"/>
    </source>
</evidence>
<feature type="compositionally biased region" description="Low complexity" evidence="3">
    <location>
        <begin position="77"/>
        <end position="100"/>
    </location>
</feature>
<dbReference type="SMART" id="SM00392">
    <property type="entry name" value="PROF"/>
    <property type="match status" value="1"/>
</dbReference>
<organism evidence="5 6">
    <name type="scientific">Rozella allomycis (strain CSF55)</name>
    <dbReference type="NCBI Taxonomy" id="988480"/>
    <lineage>
        <taxon>Eukaryota</taxon>
        <taxon>Fungi</taxon>
        <taxon>Fungi incertae sedis</taxon>
        <taxon>Cryptomycota</taxon>
        <taxon>Cryptomycota incertae sedis</taxon>
        <taxon>Rozella</taxon>
    </lineage>
</organism>
<evidence type="ECO:0000256" key="4">
    <source>
        <dbReference type="SAM" id="SignalP"/>
    </source>
</evidence>
<feature type="compositionally biased region" description="Polar residues" evidence="3">
    <location>
        <begin position="57"/>
        <end position="76"/>
    </location>
</feature>
<evidence type="ECO:0000313" key="5">
    <source>
        <dbReference type="EMBL" id="RKP20721.1"/>
    </source>
</evidence>
<dbReference type="EMBL" id="ML005028">
    <property type="protein sequence ID" value="RKP20721.1"/>
    <property type="molecule type" value="Genomic_DNA"/>
</dbReference>
<dbReference type="SUPFAM" id="SSF55770">
    <property type="entry name" value="Profilin (actin-binding protein)"/>
    <property type="match status" value="1"/>
</dbReference>
<reference evidence="6" key="1">
    <citation type="journal article" date="2018" name="Nat. Microbiol.">
        <title>Leveraging single-cell genomics to expand the fungal tree of life.</title>
        <authorList>
            <person name="Ahrendt S.R."/>
            <person name="Quandt C.A."/>
            <person name="Ciobanu D."/>
            <person name="Clum A."/>
            <person name="Salamov A."/>
            <person name="Andreopoulos B."/>
            <person name="Cheng J.F."/>
            <person name="Woyke T."/>
            <person name="Pelin A."/>
            <person name="Henrissat B."/>
            <person name="Reynolds N.K."/>
            <person name="Benny G.L."/>
            <person name="Smith M.E."/>
            <person name="James T.Y."/>
            <person name="Grigoriev I.V."/>
        </authorList>
    </citation>
    <scope>NUCLEOTIDE SEQUENCE [LARGE SCALE GENOMIC DNA]</scope>
    <source>
        <strain evidence="6">CSF55</strain>
    </source>
</reference>
<dbReference type="InterPro" id="IPR048278">
    <property type="entry name" value="PFN"/>
</dbReference>
<protein>
    <recommendedName>
        <fullName evidence="2">Profilin</fullName>
    </recommendedName>
</protein>
<dbReference type="Pfam" id="PF00235">
    <property type="entry name" value="Profilin"/>
    <property type="match status" value="1"/>
</dbReference>
<gene>
    <name evidence="5" type="ORF">ROZALSC1DRAFT_27816</name>
</gene>